<evidence type="ECO:0008006" key="4">
    <source>
        <dbReference type="Google" id="ProtNLM"/>
    </source>
</evidence>
<feature type="transmembrane region" description="Helical" evidence="1">
    <location>
        <begin position="124"/>
        <end position="146"/>
    </location>
</feature>
<gene>
    <name evidence="2" type="ORF">EV214_103252</name>
</gene>
<dbReference type="PANTHER" id="PTHR31446:SF29">
    <property type="entry name" value="ACID PHOSPHATASE_VANADIUM-DEPENDENT HALOPEROXIDASE-RELATED PROTEIN"/>
    <property type="match status" value="1"/>
</dbReference>
<dbReference type="AlphaFoldDB" id="A0A4R2L5B2"/>
<evidence type="ECO:0000313" key="3">
    <source>
        <dbReference type="Proteomes" id="UP000294919"/>
    </source>
</evidence>
<keyword evidence="1" id="KW-0472">Membrane</keyword>
<evidence type="ECO:0000313" key="2">
    <source>
        <dbReference type="EMBL" id="TCO79199.1"/>
    </source>
</evidence>
<feature type="transmembrane region" description="Helical" evidence="1">
    <location>
        <begin position="12"/>
        <end position="33"/>
    </location>
</feature>
<dbReference type="RefSeq" id="WP_132242980.1">
    <property type="nucleotide sequence ID" value="NZ_SLWV01000003.1"/>
</dbReference>
<dbReference type="OrthoDB" id="9792681at2"/>
<proteinExistence type="predicted"/>
<dbReference type="EMBL" id="SLWV01000003">
    <property type="protein sequence ID" value="TCO79199.1"/>
    <property type="molecule type" value="Genomic_DNA"/>
</dbReference>
<protein>
    <recommendedName>
        <fullName evidence="4">Divergent PAP2 family protein</fullName>
    </recommendedName>
</protein>
<evidence type="ECO:0000256" key="1">
    <source>
        <dbReference type="SAM" id="Phobius"/>
    </source>
</evidence>
<dbReference type="InterPro" id="IPR003832">
    <property type="entry name" value="DUF212"/>
</dbReference>
<accession>A0A4R2L5B2</accession>
<sequence>MLFFQRIVENEVLYVTLLCWFIAQVLKVIITLITEKRINIYRFVGSGGMPSSHSALVMGLSTAIGLKEGWESPQYAIALSFALIIMYDASGVRRAVGKQAMILNQMIADRQKHKPIGEKRLKELIGHTPVEVIAGAILGIFIANMVI</sequence>
<feature type="transmembrane region" description="Helical" evidence="1">
    <location>
        <begin position="76"/>
        <end position="96"/>
    </location>
</feature>
<dbReference type="PANTHER" id="PTHR31446">
    <property type="entry name" value="ACID PHOSPHATASE/VANADIUM-DEPENDENT HALOPEROXIDASE-RELATED PROTEIN"/>
    <property type="match status" value="1"/>
</dbReference>
<organism evidence="2 3">
    <name type="scientific">Marinisporobacter balticus</name>
    <dbReference type="NCBI Taxonomy" id="2018667"/>
    <lineage>
        <taxon>Bacteria</taxon>
        <taxon>Bacillati</taxon>
        <taxon>Bacillota</taxon>
        <taxon>Clostridia</taxon>
        <taxon>Peptostreptococcales</taxon>
        <taxon>Thermotaleaceae</taxon>
        <taxon>Marinisporobacter</taxon>
    </lineage>
</organism>
<keyword evidence="3" id="KW-1185">Reference proteome</keyword>
<comment type="caution">
    <text evidence="2">The sequence shown here is derived from an EMBL/GenBank/DDBJ whole genome shotgun (WGS) entry which is preliminary data.</text>
</comment>
<name>A0A4R2L5B2_9FIRM</name>
<dbReference type="Proteomes" id="UP000294919">
    <property type="component" value="Unassembled WGS sequence"/>
</dbReference>
<dbReference type="Pfam" id="PF02681">
    <property type="entry name" value="DUF212"/>
    <property type="match status" value="1"/>
</dbReference>
<keyword evidence="1" id="KW-0812">Transmembrane</keyword>
<keyword evidence="1" id="KW-1133">Transmembrane helix</keyword>
<reference evidence="2 3" key="1">
    <citation type="submission" date="2019-03" db="EMBL/GenBank/DDBJ databases">
        <title>Genomic Encyclopedia of Type Strains, Phase IV (KMG-IV): sequencing the most valuable type-strain genomes for metagenomic binning, comparative biology and taxonomic classification.</title>
        <authorList>
            <person name="Goeker M."/>
        </authorList>
    </citation>
    <scope>NUCLEOTIDE SEQUENCE [LARGE SCALE GENOMIC DNA]</scope>
    <source>
        <strain evidence="2 3">DSM 102940</strain>
    </source>
</reference>